<dbReference type="AlphaFoldDB" id="A0A9P7L8M2"/>
<dbReference type="InterPro" id="IPR002110">
    <property type="entry name" value="Ankyrin_rpt"/>
</dbReference>
<dbReference type="Proteomes" id="UP000750502">
    <property type="component" value="Unassembled WGS sequence"/>
</dbReference>
<dbReference type="InterPro" id="IPR036259">
    <property type="entry name" value="MFS_trans_sf"/>
</dbReference>
<sequence>MPKKIELVLEGQEGHEQDIISYLDSELEIGDSKLAQEVRAQIKEKASGVFMWVVLVSGILQQKYDQGRIHTLKQTLREIPGDLHELFRDILTRDNANKDELLLCIQWILFARKPLKPEQLYFAIRSHTERATSNWDRDEIGEVAISNFILSSSKGLAEVTRVKKDPTVQFIHESVRDFLLKDDGLRVVLMERDGNIGAESHDQLKDCCFGYMQSYLTEHGVPAHDSKRHLMQARSTADSEFPFLRYAVQNVLYHANAAEEGNVSQASFLETFPYERWILYNNIFQDKGIRRHTCEASLLYVLAECNYASLIQGYHGSQSCFDIEGERYGAPIVAAMATGSRPAVLRLLQRETRDEPETSRLRDLCNEYRVELEKKPGLGRDFKYKPKWSLLYYVLQDQDLTVASFAIASPRAYTNTSFRTSSGETAFSVAAQQDYDFFAAVKLLVDSGADIEISDHFKLTPLCLAAQKGNAAAVAFLLIDNANVNHDIERGYTPIVYATFAGNEECMEQLISAGADLAVVDYRGQTLLFRAADSSSACGAKIRLLIARNLDVQAVDNNGYTALTWSLIQETATRESARILLNHEDTIDRTDSMGRTILSRAAEYSNYRGLDFPTPDFIRLLLDRGADVNRADNSDRAPLSYAAFRSDPQAADCVRLLLERGADPNIVDKIMKFRVRSYCPRKSCTDIDLCLTIFLEVQAGNQTTIMRATDSLRDTIRDAPLGQILRFVTSNRLLKYPEELSEFELPAAWTHVLNTSDLRTACHHGTDTPLTIVNPTPDENTIQDLDLESKSLGNDGPTDTAPNVTENGVILVDWYSGQDPENPQNWSNLRRALIGLIICFYTFVVYLSSAIYSPSVEGVMEKFGVSNLEATLGLAMYVLGYGIGPLLFSPLGEIPRIGRNPVYIITFGIFVIISIPTALVDLFAGLIVLRFLQGFFGSPCLASGGASLGDMYGMIHMPLAMIAWVGAMSCGPSLGPLISAYAVTAKGWRWSLYESIWVSAPVLIALFIFMPETSAPNILLRRAERLRRFAGSQRLQSQSEIDQAHLTVSGIAVEALIKPLEITIKDPAVLFVQIYSAILYAIYYSYFEVFPLVFPVYYDMTLGEVGLVFICIAVGCILAINLYGLYLYYVLIPRMKKSGIVEQEEVLSPGLAACFGPTIGLFIFAWTARSSIHWIVPVIGVTIYAGSIFTVLQVVFLYVPMTYPQYSASLFAANDFFRSALASGSILFAHPLYTNLGFAKGTSLLGGLSVIGIFGMWILFFYGAKLRALSKFAT</sequence>
<dbReference type="Pfam" id="PF12796">
    <property type="entry name" value="Ank_2"/>
    <property type="match status" value="1"/>
</dbReference>
<feature type="transmembrane region" description="Helical" evidence="7">
    <location>
        <begin position="832"/>
        <end position="852"/>
    </location>
</feature>
<dbReference type="PROSITE" id="PS50850">
    <property type="entry name" value="MFS"/>
    <property type="match status" value="1"/>
</dbReference>
<keyword evidence="4 7" id="KW-0472">Membrane</keyword>
<evidence type="ECO:0000256" key="4">
    <source>
        <dbReference type="ARBA" id="ARBA00023136"/>
    </source>
</evidence>
<organism evidence="9 10">
    <name type="scientific">Fusarium xylarioides</name>
    <dbReference type="NCBI Taxonomy" id="221167"/>
    <lineage>
        <taxon>Eukaryota</taxon>
        <taxon>Fungi</taxon>
        <taxon>Dikarya</taxon>
        <taxon>Ascomycota</taxon>
        <taxon>Pezizomycotina</taxon>
        <taxon>Sordariomycetes</taxon>
        <taxon>Hypocreomycetidae</taxon>
        <taxon>Hypocreales</taxon>
        <taxon>Nectriaceae</taxon>
        <taxon>Fusarium</taxon>
        <taxon>Fusarium fujikuroi species complex</taxon>
    </lineage>
</organism>
<feature type="transmembrane region" description="Helical" evidence="7">
    <location>
        <begin position="872"/>
        <end position="891"/>
    </location>
</feature>
<dbReference type="GO" id="GO:1990961">
    <property type="term" value="P:xenobiotic detoxification by transmembrane export across the plasma membrane"/>
    <property type="evidence" value="ECO:0007669"/>
    <property type="project" value="TreeGrafter"/>
</dbReference>
<feature type="repeat" description="ANK" evidence="6">
    <location>
        <begin position="634"/>
        <end position="669"/>
    </location>
</feature>
<keyword evidence="2 7" id="KW-0812">Transmembrane</keyword>
<evidence type="ECO:0000256" key="2">
    <source>
        <dbReference type="ARBA" id="ARBA00022692"/>
    </source>
</evidence>
<feature type="transmembrane region" description="Helical" evidence="7">
    <location>
        <begin position="1107"/>
        <end position="1129"/>
    </location>
</feature>
<dbReference type="SMART" id="SM00248">
    <property type="entry name" value="ANK"/>
    <property type="match status" value="6"/>
</dbReference>
<keyword evidence="6" id="KW-0040">ANK repeat</keyword>
<protein>
    <recommendedName>
        <fullName evidence="8">Major facilitator superfamily (MFS) profile domain-containing protein</fullName>
    </recommendedName>
</protein>
<evidence type="ECO:0000313" key="10">
    <source>
        <dbReference type="Proteomes" id="UP000750502"/>
    </source>
</evidence>
<dbReference type="OrthoDB" id="3357846at2759"/>
<dbReference type="PANTHER" id="PTHR23502">
    <property type="entry name" value="MAJOR FACILITATOR SUPERFAMILY"/>
    <property type="match status" value="1"/>
</dbReference>
<dbReference type="Pfam" id="PF07690">
    <property type="entry name" value="MFS_1"/>
    <property type="match status" value="1"/>
</dbReference>
<feature type="transmembrane region" description="Helical" evidence="7">
    <location>
        <begin position="1244"/>
        <end position="1264"/>
    </location>
</feature>
<comment type="subcellular location">
    <subcellularLocation>
        <location evidence="1">Membrane</location>
        <topology evidence="1">Multi-pass membrane protein</topology>
    </subcellularLocation>
</comment>
<dbReference type="InterPro" id="IPR011701">
    <property type="entry name" value="MFS"/>
</dbReference>
<proteinExistence type="predicted"/>
<dbReference type="Gene3D" id="1.20.1250.20">
    <property type="entry name" value="MFS general substrate transporter like domains"/>
    <property type="match status" value="1"/>
</dbReference>
<comment type="caution">
    <text evidence="9">The sequence shown here is derived from an EMBL/GenBank/DDBJ whole genome shotgun (WGS) entry which is preliminary data.</text>
</comment>
<evidence type="ECO:0000256" key="7">
    <source>
        <dbReference type="SAM" id="Phobius"/>
    </source>
</evidence>
<feature type="domain" description="Major facilitator superfamily (MFS) profile" evidence="8">
    <location>
        <begin position="834"/>
        <end position="1267"/>
    </location>
</feature>
<dbReference type="Pfam" id="PF00023">
    <property type="entry name" value="Ank"/>
    <property type="match status" value="1"/>
</dbReference>
<dbReference type="Gene3D" id="1.25.40.20">
    <property type="entry name" value="Ankyrin repeat-containing domain"/>
    <property type="match status" value="1"/>
</dbReference>
<feature type="transmembrane region" description="Helical" evidence="7">
    <location>
        <begin position="1068"/>
        <end position="1087"/>
    </location>
</feature>
<dbReference type="PANTHER" id="PTHR23502:SF23">
    <property type="entry name" value="FLUCONAZOLE RESISTANCE PROTEIN 1"/>
    <property type="match status" value="1"/>
</dbReference>
<dbReference type="EMBL" id="JADFTT010000228">
    <property type="protein sequence ID" value="KAG5764862.1"/>
    <property type="molecule type" value="Genomic_DNA"/>
</dbReference>
<feature type="repeat" description="ANK" evidence="6">
    <location>
        <begin position="490"/>
        <end position="522"/>
    </location>
</feature>
<dbReference type="SUPFAM" id="SSF103473">
    <property type="entry name" value="MFS general substrate transporter"/>
    <property type="match status" value="1"/>
</dbReference>
<dbReference type="InterPro" id="IPR036770">
    <property type="entry name" value="Ankyrin_rpt-contain_sf"/>
</dbReference>
<dbReference type="InterPro" id="IPR020846">
    <property type="entry name" value="MFS_dom"/>
</dbReference>
<reference evidence="9" key="1">
    <citation type="journal article" date="2020" name="bioRxiv">
        <title>Historical genomics reveals the evolutionary mechanisms behind multiple outbreaks of the host-specific coffee wilt pathogen Fusarium xylarioides.</title>
        <authorList>
            <person name="Peck D."/>
            <person name="Nowell R.W."/>
            <person name="Flood J."/>
            <person name="Ryan M.J."/>
            <person name="Barraclough T.G."/>
        </authorList>
    </citation>
    <scope>NUCLEOTIDE SEQUENCE</scope>
    <source>
        <strain evidence="9">IMI 127659i</strain>
    </source>
</reference>
<name>A0A9P7L8M2_9HYPO</name>
<feature type="transmembrane region" description="Helical" evidence="7">
    <location>
        <begin position="903"/>
        <end position="929"/>
    </location>
</feature>
<dbReference type="GO" id="GO:0015244">
    <property type="term" value="F:fluconazole transmembrane transporter activity"/>
    <property type="evidence" value="ECO:0007669"/>
    <property type="project" value="TreeGrafter"/>
</dbReference>
<reference evidence="9" key="2">
    <citation type="submission" date="2020-10" db="EMBL/GenBank/DDBJ databases">
        <authorList>
            <person name="Peck L.D."/>
            <person name="Nowell R.W."/>
            <person name="Flood J."/>
            <person name="Ryan M.J."/>
            <person name="Barraclough T.G."/>
        </authorList>
    </citation>
    <scope>NUCLEOTIDE SEQUENCE</scope>
    <source>
        <strain evidence="9">IMI 127659i</strain>
    </source>
</reference>
<evidence type="ECO:0000256" key="3">
    <source>
        <dbReference type="ARBA" id="ARBA00022989"/>
    </source>
</evidence>
<keyword evidence="5" id="KW-0325">Glycoprotein</keyword>
<dbReference type="CDD" id="cd17323">
    <property type="entry name" value="MFS_Tpo1_MDR_like"/>
    <property type="match status" value="1"/>
</dbReference>
<evidence type="ECO:0000256" key="5">
    <source>
        <dbReference type="ARBA" id="ARBA00023180"/>
    </source>
</evidence>
<evidence type="ECO:0000256" key="6">
    <source>
        <dbReference type="PROSITE-ProRule" id="PRU00023"/>
    </source>
</evidence>
<feature type="transmembrane region" description="Helical" evidence="7">
    <location>
        <begin position="1211"/>
        <end position="1232"/>
    </location>
</feature>
<feature type="transmembrane region" description="Helical" evidence="7">
    <location>
        <begin position="996"/>
        <end position="1020"/>
    </location>
</feature>
<dbReference type="PROSITE" id="PS50088">
    <property type="entry name" value="ANK_REPEAT"/>
    <property type="match status" value="4"/>
</dbReference>
<accession>A0A9P7L8M2</accession>
<feature type="repeat" description="ANK" evidence="6">
    <location>
        <begin position="422"/>
        <end position="456"/>
    </location>
</feature>
<keyword evidence="10" id="KW-1185">Reference proteome</keyword>
<evidence type="ECO:0000259" key="8">
    <source>
        <dbReference type="PROSITE" id="PS50850"/>
    </source>
</evidence>
<feature type="repeat" description="ANK" evidence="6">
    <location>
        <begin position="593"/>
        <end position="633"/>
    </location>
</feature>
<dbReference type="SUPFAM" id="SSF48403">
    <property type="entry name" value="Ankyrin repeat"/>
    <property type="match status" value="1"/>
</dbReference>
<evidence type="ECO:0000256" key="1">
    <source>
        <dbReference type="ARBA" id="ARBA00004141"/>
    </source>
</evidence>
<dbReference type="PROSITE" id="PS50297">
    <property type="entry name" value="ANK_REP_REGION"/>
    <property type="match status" value="3"/>
</dbReference>
<gene>
    <name evidence="9" type="ORF">H9Q72_007040</name>
</gene>
<feature type="transmembrane region" description="Helical" evidence="7">
    <location>
        <begin position="1150"/>
        <end position="1168"/>
    </location>
</feature>
<feature type="transmembrane region" description="Helical" evidence="7">
    <location>
        <begin position="962"/>
        <end position="984"/>
    </location>
</feature>
<feature type="transmembrane region" description="Helical" evidence="7">
    <location>
        <begin position="1174"/>
        <end position="1199"/>
    </location>
</feature>
<keyword evidence="3 7" id="KW-1133">Transmembrane helix</keyword>
<evidence type="ECO:0000313" key="9">
    <source>
        <dbReference type="EMBL" id="KAG5764862.1"/>
    </source>
</evidence>
<dbReference type="GO" id="GO:0005886">
    <property type="term" value="C:plasma membrane"/>
    <property type="evidence" value="ECO:0007669"/>
    <property type="project" value="TreeGrafter"/>
</dbReference>